<reference evidence="2" key="1">
    <citation type="submission" date="2020-07" db="EMBL/GenBank/DDBJ databases">
        <title>Ethylene signaling mediates host invasion by parasitic plants.</title>
        <authorList>
            <person name="Yoshida S."/>
        </authorList>
    </citation>
    <scope>NUCLEOTIDE SEQUENCE</scope>
    <source>
        <strain evidence="2">Okayama</strain>
    </source>
</reference>
<gene>
    <name evidence="2" type="ORF">PHJA_001648200</name>
</gene>
<feature type="region of interest" description="Disordered" evidence="1">
    <location>
        <begin position="1"/>
        <end position="40"/>
    </location>
</feature>
<accession>A0A830CDD2</accession>
<evidence type="ECO:0000256" key="1">
    <source>
        <dbReference type="SAM" id="MobiDB-lite"/>
    </source>
</evidence>
<dbReference type="EMBL" id="BMAC01000374">
    <property type="protein sequence ID" value="GFP95038.1"/>
    <property type="molecule type" value="Genomic_DNA"/>
</dbReference>
<name>A0A830CDD2_9LAMI</name>
<evidence type="ECO:0000313" key="3">
    <source>
        <dbReference type="Proteomes" id="UP000653305"/>
    </source>
</evidence>
<dbReference type="OrthoDB" id="693585at2759"/>
<dbReference type="PANTHER" id="PTHR35123">
    <property type="entry name" value="OS07G0633900 PROTEIN-RELATED"/>
    <property type="match status" value="1"/>
</dbReference>
<proteinExistence type="predicted"/>
<sequence length="130" mass="14184">MSNKHRSKADDGGEGSGGAGDEDGEGPTNPKEKKCPGCGKRASRFSLSRLRKRKQRGINVNPGCWGRKVVGCACLKQPQTLDSSGESPTSDPNSPEFTFDRLRALIEKNDFYSKECNPHLDEDSLVIENT</sequence>
<organism evidence="2 3">
    <name type="scientific">Phtheirospermum japonicum</name>
    <dbReference type="NCBI Taxonomy" id="374723"/>
    <lineage>
        <taxon>Eukaryota</taxon>
        <taxon>Viridiplantae</taxon>
        <taxon>Streptophyta</taxon>
        <taxon>Embryophyta</taxon>
        <taxon>Tracheophyta</taxon>
        <taxon>Spermatophyta</taxon>
        <taxon>Magnoliopsida</taxon>
        <taxon>eudicotyledons</taxon>
        <taxon>Gunneridae</taxon>
        <taxon>Pentapetalae</taxon>
        <taxon>asterids</taxon>
        <taxon>lamiids</taxon>
        <taxon>Lamiales</taxon>
        <taxon>Orobanchaceae</taxon>
        <taxon>Orobanchaceae incertae sedis</taxon>
        <taxon>Phtheirospermum</taxon>
    </lineage>
</organism>
<dbReference type="AlphaFoldDB" id="A0A830CDD2"/>
<comment type="caution">
    <text evidence="2">The sequence shown here is derived from an EMBL/GenBank/DDBJ whole genome shotgun (WGS) entry which is preliminary data.</text>
</comment>
<keyword evidence="3" id="KW-1185">Reference proteome</keyword>
<evidence type="ECO:0000313" key="2">
    <source>
        <dbReference type="EMBL" id="GFP95038.1"/>
    </source>
</evidence>
<dbReference type="PANTHER" id="PTHR35123:SF2">
    <property type="entry name" value="UBIQUITIN CARBOXYL-TERMINAL HYDROLASE-LIKE PROTEIN"/>
    <property type="match status" value="1"/>
</dbReference>
<dbReference type="Proteomes" id="UP000653305">
    <property type="component" value="Unassembled WGS sequence"/>
</dbReference>
<protein>
    <submittedName>
        <fullName evidence="2">Uncharacterized protein</fullName>
    </submittedName>
</protein>